<evidence type="ECO:0008006" key="3">
    <source>
        <dbReference type="Google" id="ProtNLM"/>
    </source>
</evidence>
<reference evidence="1 2" key="1">
    <citation type="submission" date="2018-09" db="EMBL/GenBank/DDBJ databases">
        <title>Isolation, diversity and antifungal activity of actinobacteria from wheat.</title>
        <authorList>
            <person name="Han C."/>
        </authorList>
    </citation>
    <scope>NUCLEOTIDE SEQUENCE [LARGE SCALE GENOMIC DNA]</scope>
    <source>
        <strain evidence="1 2">NEAU-YY265</strain>
    </source>
</reference>
<organism evidence="1 2">
    <name type="scientific">Jiangella rhizosphaerae</name>
    <dbReference type="NCBI Taxonomy" id="2293569"/>
    <lineage>
        <taxon>Bacteria</taxon>
        <taxon>Bacillati</taxon>
        <taxon>Actinomycetota</taxon>
        <taxon>Actinomycetes</taxon>
        <taxon>Jiangellales</taxon>
        <taxon>Jiangellaceae</taxon>
        <taxon>Jiangella</taxon>
    </lineage>
</organism>
<protein>
    <recommendedName>
        <fullName evidence="3">HNH endonuclease</fullName>
    </recommendedName>
</protein>
<name>A0A418KWX8_9ACTN</name>
<evidence type="ECO:0000313" key="2">
    <source>
        <dbReference type="Proteomes" id="UP000284057"/>
    </source>
</evidence>
<gene>
    <name evidence="1" type="ORF">DY240_01235</name>
</gene>
<evidence type="ECO:0000313" key="1">
    <source>
        <dbReference type="EMBL" id="RIQ36984.1"/>
    </source>
</evidence>
<proteinExistence type="predicted"/>
<sequence>MAIMRPLRPLAQLDARRAAYRRRYAEYMSSPAWWRRRERWYHDEVAANGLAPRCAVCDTEWTLTSGDLHHATYDNLGREHHRDLIPMCRTCHERLHQILDHSKHWRKLPRALATHQLITIQRRRNSVLPVTDPDGEQTHG</sequence>
<dbReference type="EMBL" id="QUAL01000012">
    <property type="protein sequence ID" value="RIQ36984.1"/>
    <property type="molecule type" value="Genomic_DNA"/>
</dbReference>
<dbReference type="Proteomes" id="UP000284057">
    <property type="component" value="Unassembled WGS sequence"/>
</dbReference>
<keyword evidence="2" id="KW-1185">Reference proteome</keyword>
<comment type="caution">
    <text evidence="1">The sequence shown here is derived from an EMBL/GenBank/DDBJ whole genome shotgun (WGS) entry which is preliminary data.</text>
</comment>
<accession>A0A418KWX8</accession>
<dbReference type="AlphaFoldDB" id="A0A418KWX8"/>